<evidence type="ECO:0000256" key="1">
    <source>
        <dbReference type="SAM" id="Phobius"/>
    </source>
</evidence>
<gene>
    <name evidence="2" type="ORF">EYF80_040053</name>
</gene>
<proteinExistence type="predicted"/>
<keyword evidence="3" id="KW-1185">Reference proteome</keyword>
<accession>A0A4Z2G8Y4</accession>
<keyword evidence="1" id="KW-1133">Transmembrane helix</keyword>
<reference evidence="2 3" key="1">
    <citation type="submission" date="2019-03" db="EMBL/GenBank/DDBJ databases">
        <title>First draft genome of Liparis tanakae, snailfish: a comprehensive survey of snailfish specific genes.</title>
        <authorList>
            <person name="Kim W."/>
            <person name="Song I."/>
            <person name="Jeong J.-H."/>
            <person name="Kim D."/>
            <person name="Kim S."/>
            <person name="Ryu S."/>
            <person name="Song J.Y."/>
            <person name="Lee S.K."/>
        </authorList>
    </citation>
    <scope>NUCLEOTIDE SEQUENCE [LARGE SCALE GENOMIC DNA]</scope>
    <source>
        <tissue evidence="2">Muscle</tissue>
    </source>
</reference>
<comment type="caution">
    <text evidence="2">The sequence shown here is derived from an EMBL/GenBank/DDBJ whole genome shotgun (WGS) entry which is preliminary data.</text>
</comment>
<dbReference type="Proteomes" id="UP000314294">
    <property type="component" value="Unassembled WGS sequence"/>
</dbReference>
<organism evidence="2 3">
    <name type="scientific">Liparis tanakae</name>
    <name type="common">Tanaka's snailfish</name>
    <dbReference type="NCBI Taxonomy" id="230148"/>
    <lineage>
        <taxon>Eukaryota</taxon>
        <taxon>Metazoa</taxon>
        <taxon>Chordata</taxon>
        <taxon>Craniata</taxon>
        <taxon>Vertebrata</taxon>
        <taxon>Euteleostomi</taxon>
        <taxon>Actinopterygii</taxon>
        <taxon>Neopterygii</taxon>
        <taxon>Teleostei</taxon>
        <taxon>Neoteleostei</taxon>
        <taxon>Acanthomorphata</taxon>
        <taxon>Eupercaria</taxon>
        <taxon>Perciformes</taxon>
        <taxon>Cottioidei</taxon>
        <taxon>Cottales</taxon>
        <taxon>Liparidae</taxon>
        <taxon>Liparis</taxon>
    </lineage>
</organism>
<dbReference type="EMBL" id="SRLO01000642">
    <property type="protein sequence ID" value="TNN49761.1"/>
    <property type="molecule type" value="Genomic_DNA"/>
</dbReference>
<evidence type="ECO:0000313" key="3">
    <source>
        <dbReference type="Proteomes" id="UP000314294"/>
    </source>
</evidence>
<name>A0A4Z2G8Y4_9TELE</name>
<keyword evidence="1" id="KW-0472">Membrane</keyword>
<feature type="transmembrane region" description="Helical" evidence="1">
    <location>
        <begin position="38"/>
        <end position="59"/>
    </location>
</feature>
<dbReference type="AlphaFoldDB" id="A0A4Z2G8Y4"/>
<evidence type="ECO:0000313" key="2">
    <source>
        <dbReference type="EMBL" id="TNN49761.1"/>
    </source>
</evidence>
<sequence>MKIKCLGVTKETCSVPSIAAAESTAPSSVWVSGRSSTFPAFFILSVLFLSTVPFFCLRLRDTSKRETKHLVTIAELEARQAAPHELGLAPASWRSSPRASSMRHASRQHWTAVSFFFPVWVASATSCRPAASSTGSLPET</sequence>
<keyword evidence="1" id="KW-0812">Transmembrane</keyword>
<protein>
    <submittedName>
        <fullName evidence="2">Uncharacterized protein</fullName>
    </submittedName>
</protein>